<dbReference type="Gene3D" id="3.90.640.10">
    <property type="entry name" value="Actin, Chain A, domain 4"/>
    <property type="match status" value="1"/>
</dbReference>
<accession>A0A8T0I8M8</accession>
<dbReference type="InterPro" id="IPR043129">
    <property type="entry name" value="ATPase_NBD"/>
</dbReference>
<dbReference type="PANTHER" id="PTHR14187:SF5">
    <property type="entry name" value="HEAT SHOCK 70 KDA PROTEIN 12A"/>
    <property type="match status" value="1"/>
</dbReference>
<evidence type="ECO:0000313" key="3">
    <source>
        <dbReference type="EMBL" id="KAG0579407.1"/>
    </source>
</evidence>
<reference evidence="3" key="1">
    <citation type="submission" date="2020-06" db="EMBL/GenBank/DDBJ databases">
        <title>WGS assembly of Ceratodon purpureus strain R40.</title>
        <authorList>
            <person name="Carey S.B."/>
            <person name="Jenkins J."/>
            <person name="Shu S."/>
            <person name="Lovell J.T."/>
            <person name="Sreedasyam A."/>
            <person name="Maumus F."/>
            <person name="Tiley G.P."/>
            <person name="Fernandez-Pozo N."/>
            <person name="Barry K."/>
            <person name="Chen C."/>
            <person name="Wang M."/>
            <person name="Lipzen A."/>
            <person name="Daum C."/>
            <person name="Saski C.A."/>
            <person name="Payton A.C."/>
            <person name="Mcbreen J.C."/>
            <person name="Conrad R.E."/>
            <person name="Kollar L.M."/>
            <person name="Olsson S."/>
            <person name="Huttunen S."/>
            <person name="Landis J.B."/>
            <person name="Wickett N.J."/>
            <person name="Johnson M.G."/>
            <person name="Rensing S.A."/>
            <person name="Grimwood J."/>
            <person name="Schmutz J."/>
            <person name="Mcdaniel S.F."/>
        </authorList>
    </citation>
    <scope>NUCLEOTIDE SEQUENCE</scope>
    <source>
        <strain evidence="3">R40</strain>
    </source>
</reference>
<dbReference type="PANTHER" id="PTHR14187">
    <property type="entry name" value="ALPHA KINASE/ELONGATION FACTOR 2 KINASE"/>
    <property type="match status" value="1"/>
</dbReference>
<gene>
    <name evidence="3" type="ORF">KC19_4G096300</name>
    <name evidence="4" type="ORF">KC19_4G097100</name>
</gene>
<dbReference type="InterPro" id="IPR013126">
    <property type="entry name" value="Hsp_70_fam"/>
</dbReference>
<dbReference type="Proteomes" id="UP000822688">
    <property type="component" value="Chromosome 4"/>
</dbReference>
<dbReference type="Pfam" id="PF00012">
    <property type="entry name" value="HSP70"/>
    <property type="match status" value="1"/>
</dbReference>
<evidence type="ECO:0000313" key="5">
    <source>
        <dbReference type="Proteomes" id="UP000822688"/>
    </source>
</evidence>
<dbReference type="GO" id="GO:0005524">
    <property type="term" value="F:ATP binding"/>
    <property type="evidence" value="ECO:0007669"/>
    <property type="project" value="UniProtKB-KW"/>
</dbReference>
<sequence>MAGGFRIGSFVCCAAPKVNEGDYHVVRPSPHTPTQPQTGGAWTSEWFDNAPPPSSISNYNPPAVGNNDPAYSGEWKSQYLHNGVVDPEPSVTYVDLQSRNRPPIKWMVGFDFGTTFSGFAYAKASGPEEISVYYDWPSRTGEKPYCKTLTGLYYKPTGSGGFECASWGHIARSDFMASRGGKVNGPQGLYLSKFKLLLKKDLNDPALAASVPPPLTIHSIIVDYLRYIGELALSVIQSHEGDSNFSRDSVQWCVTVPSIWDENAKQQMKACMVDAGLVSAEAGGIEAVKVVLEPEAASFHCHQILRQEHKDVSLNVEDKILVADVGGGTVDIVVQELIGTGLSYKVKELTESSGGLCGGTFVDESFMRFLSKKIPCLDEFLRKDLPSYKTRLLKDWEDHKCGFGHELMSNTDTKEITLHAKLSRKWEDYETAQGLPPRASGYSEIELTQEDMKSIFDPVVDEILELIAAQLMQVPDIKVMFVVGGFAGSPYLIQRIRARFLRDVQHIVCPQNPGSAVCQGAVSLARNPEAIFSRIAKKTYGTSVTLRFDHAYDPQKFLKIDSGGVEWCRNRFDTFVRKGSRVEVNKGVTKEYIPHSPGQTQMMFDLYSSTEQDPRYTEGPNVRKEGGFSVTLPRNYSRNDMPVFKFTMYFGRSSIELSAEARYKHGRGGQKPESLALPVEYYQ</sequence>
<protein>
    <recommendedName>
        <fullName evidence="6">Heat shock 70 kDa protein 12A</fullName>
    </recommendedName>
</protein>
<evidence type="ECO:0000256" key="1">
    <source>
        <dbReference type="ARBA" id="ARBA00022741"/>
    </source>
</evidence>
<dbReference type="GO" id="GO:0140662">
    <property type="term" value="F:ATP-dependent protein folding chaperone"/>
    <property type="evidence" value="ECO:0007669"/>
    <property type="project" value="InterPro"/>
</dbReference>
<keyword evidence="2" id="KW-0067">ATP-binding</keyword>
<evidence type="ECO:0000313" key="4">
    <source>
        <dbReference type="EMBL" id="KAG0579417.1"/>
    </source>
</evidence>
<proteinExistence type="predicted"/>
<dbReference type="SUPFAM" id="SSF53067">
    <property type="entry name" value="Actin-like ATPase domain"/>
    <property type="match status" value="2"/>
</dbReference>
<dbReference type="CDD" id="cd10229">
    <property type="entry name" value="ASKHA_NBD_HSP70_HSPA12"/>
    <property type="match status" value="1"/>
</dbReference>
<evidence type="ECO:0008006" key="6">
    <source>
        <dbReference type="Google" id="ProtNLM"/>
    </source>
</evidence>
<organism evidence="3 5">
    <name type="scientific">Ceratodon purpureus</name>
    <name type="common">Fire moss</name>
    <name type="synonym">Dicranum purpureum</name>
    <dbReference type="NCBI Taxonomy" id="3225"/>
    <lineage>
        <taxon>Eukaryota</taxon>
        <taxon>Viridiplantae</taxon>
        <taxon>Streptophyta</taxon>
        <taxon>Embryophyta</taxon>
        <taxon>Bryophyta</taxon>
        <taxon>Bryophytina</taxon>
        <taxon>Bryopsida</taxon>
        <taxon>Dicranidae</taxon>
        <taxon>Pseudoditrichales</taxon>
        <taxon>Ditrichaceae</taxon>
        <taxon>Ceratodon</taxon>
    </lineage>
</organism>
<name>A0A8T0I8M8_CERPU</name>
<comment type="caution">
    <text evidence="3">The sequence shown here is derived from an EMBL/GenBank/DDBJ whole genome shotgun (WGS) entry which is preliminary data.</text>
</comment>
<dbReference type="EMBL" id="CM026424">
    <property type="protein sequence ID" value="KAG0579407.1"/>
    <property type="molecule type" value="Genomic_DNA"/>
</dbReference>
<dbReference type="AlphaFoldDB" id="A0A8T0I8M8"/>
<dbReference type="EMBL" id="CM026424">
    <property type="protein sequence ID" value="KAG0579417.1"/>
    <property type="molecule type" value="Genomic_DNA"/>
</dbReference>
<keyword evidence="1" id="KW-0547">Nucleotide-binding</keyword>
<dbReference type="Gene3D" id="3.30.420.40">
    <property type="match status" value="2"/>
</dbReference>
<evidence type="ECO:0000256" key="2">
    <source>
        <dbReference type="ARBA" id="ARBA00022840"/>
    </source>
</evidence>
<keyword evidence="5" id="KW-1185">Reference proteome</keyword>